<keyword evidence="4" id="KW-0472">Membrane</keyword>
<dbReference type="GO" id="GO:0097367">
    <property type="term" value="F:carbohydrate derivative binding"/>
    <property type="evidence" value="ECO:0007669"/>
    <property type="project" value="InterPro"/>
</dbReference>
<keyword evidence="4" id="KW-1133">Transmembrane helix</keyword>
<keyword evidence="3" id="KW-0804">Transcription</keyword>
<gene>
    <name evidence="6" type="ORF">G4D54_17535</name>
</gene>
<evidence type="ECO:0000256" key="2">
    <source>
        <dbReference type="ARBA" id="ARBA00023125"/>
    </source>
</evidence>
<dbReference type="Pfam" id="PF01418">
    <property type="entry name" value="HTH_6"/>
    <property type="match status" value="1"/>
</dbReference>
<dbReference type="EMBL" id="CP048838">
    <property type="protein sequence ID" value="QJA04114.1"/>
    <property type="molecule type" value="Genomic_DNA"/>
</dbReference>
<dbReference type="Gene3D" id="3.40.50.10490">
    <property type="entry name" value="Glucose-6-phosphate isomerase like protein, domain 1"/>
    <property type="match status" value="1"/>
</dbReference>
<feature type="domain" description="HTH rpiR-type" evidence="5">
    <location>
        <begin position="1"/>
        <end position="74"/>
    </location>
</feature>
<keyword evidence="1" id="KW-0805">Transcription regulation</keyword>
<dbReference type="InterPro" id="IPR035472">
    <property type="entry name" value="RpiR-like_SIS"/>
</dbReference>
<feature type="transmembrane region" description="Helical" evidence="4">
    <location>
        <begin position="237"/>
        <end position="257"/>
    </location>
</feature>
<dbReference type="PANTHER" id="PTHR30514">
    <property type="entry name" value="GLUCOKINASE"/>
    <property type="match status" value="1"/>
</dbReference>
<dbReference type="Proteomes" id="UP000503330">
    <property type="component" value="Chromosome"/>
</dbReference>
<dbReference type="PROSITE" id="PS51071">
    <property type="entry name" value="HTH_RPIR"/>
    <property type="match status" value="1"/>
</dbReference>
<dbReference type="InterPro" id="IPR036388">
    <property type="entry name" value="WH-like_DNA-bd_sf"/>
</dbReference>
<dbReference type="SUPFAM" id="SSF46689">
    <property type="entry name" value="Homeodomain-like"/>
    <property type="match status" value="1"/>
</dbReference>
<evidence type="ECO:0000313" key="6">
    <source>
        <dbReference type="EMBL" id="QJA04114.1"/>
    </source>
</evidence>
<dbReference type="CDD" id="cd05013">
    <property type="entry name" value="SIS_RpiR"/>
    <property type="match status" value="1"/>
</dbReference>
<reference evidence="6 7" key="1">
    <citation type="submission" date="2020-02" db="EMBL/GenBank/DDBJ databases">
        <authorList>
            <person name="Kociolek L.K."/>
            <person name="Ozer E.A."/>
        </authorList>
    </citation>
    <scope>NUCLEOTIDE SEQUENCE [LARGE SCALE GENOMIC DNA]</scope>
    <source>
        <strain evidence="6 7">ATCC 14501</strain>
    </source>
</reference>
<sequence>MIFDKLEKEIFTHSEQSIADYILKNPYSLDELTADDLGMITLTSKSTVFRFCKKIGVGSYEELKRVIQQENYERDKIKDIRLKQPFNKYSGVSDILGKMPHFYNVAIVNTNLMLNKELVRSIVQKIKNAEVIDFYCSGVTQAIAESAMFKFQTLGKQCNIFTNLNEHYVMSTKNNKRVSIILSFTGGNKQAVYSARKVKSIGQYTLGIGGEEFDDLKNVCDHYLQVYDKNIIAGFEMMLLAISMNYILDILFACLLVKDFDYHIKNALDVENIYSKKEDF</sequence>
<name>A0AAP9MJT6_CLOIN</name>
<evidence type="ECO:0000259" key="5">
    <source>
        <dbReference type="PROSITE" id="PS51071"/>
    </source>
</evidence>
<evidence type="ECO:0000313" key="7">
    <source>
        <dbReference type="Proteomes" id="UP000503330"/>
    </source>
</evidence>
<dbReference type="InterPro" id="IPR001347">
    <property type="entry name" value="SIS_dom"/>
</dbReference>
<dbReference type="InterPro" id="IPR009057">
    <property type="entry name" value="Homeodomain-like_sf"/>
</dbReference>
<dbReference type="InterPro" id="IPR000281">
    <property type="entry name" value="HTH_RpiR"/>
</dbReference>
<keyword evidence="2" id="KW-0238">DNA-binding</keyword>
<dbReference type="RefSeq" id="WP_002607582.1">
    <property type="nucleotide sequence ID" value="NZ_BAAACC010000015.1"/>
</dbReference>
<dbReference type="GO" id="GO:1901135">
    <property type="term" value="P:carbohydrate derivative metabolic process"/>
    <property type="evidence" value="ECO:0007669"/>
    <property type="project" value="InterPro"/>
</dbReference>
<proteinExistence type="predicted"/>
<dbReference type="Pfam" id="PF01380">
    <property type="entry name" value="SIS"/>
    <property type="match status" value="1"/>
</dbReference>
<evidence type="ECO:0000256" key="3">
    <source>
        <dbReference type="ARBA" id="ARBA00023163"/>
    </source>
</evidence>
<keyword evidence="4" id="KW-0812">Transmembrane</keyword>
<dbReference type="InterPro" id="IPR046348">
    <property type="entry name" value="SIS_dom_sf"/>
</dbReference>
<dbReference type="InterPro" id="IPR047640">
    <property type="entry name" value="RpiR-like"/>
</dbReference>
<dbReference type="GO" id="GO:0003700">
    <property type="term" value="F:DNA-binding transcription factor activity"/>
    <property type="evidence" value="ECO:0007669"/>
    <property type="project" value="InterPro"/>
</dbReference>
<accession>A0AAP9MJT6</accession>
<dbReference type="Gene3D" id="1.10.10.10">
    <property type="entry name" value="Winged helix-like DNA-binding domain superfamily/Winged helix DNA-binding domain"/>
    <property type="match status" value="1"/>
</dbReference>
<evidence type="ECO:0000256" key="4">
    <source>
        <dbReference type="SAM" id="Phobius"/>
    </source>
</evidence>
<dbReference type="PANTHER" id="PTHR30514:SF1">
    <property type="entry name" value="HTH-TYPE TRANSCRIPTIONAL REGULATOR HEXR-RELATED"/>
    <property type="match status" value="1"/>
</dbReference>
<dbReference type="GeneID" id="61927378"/>
<protein>
    <submittedName>
        <fullName evidence="6">MurR/RpiR family transcriptional regulator</fullName>
    </submittedName>
</protein>
<organism evidence="6 7">
    <name type="scientific">Clostridium innocuum</name>
    <dbReference type="NCBI Taxonomy" id="1522"/>
    <lineage>
        <taxon>Bacteria</taxon>
        <taxon>Bacillati</taxon>
        <taxon>Bacillota</taxon>
        <taxon>Clostridia</taxon>
        <taxon>Eubacteriales</taxon>
        <taxon>Clostridiaceae</taxon>
        <taxon>Clostridium</taxon>
    </lineage>
</organism>
<dbReference type="AlphaFoldDB" id="A0AAP9MJT6"/>
<evidence type="ECO:0000256" key="1">
    <source>
        <dbReference type="ARBA" id="ARBA00023015"/>
    </source>
</evidence>
<dbReference type="GO" id="GO:0003677">
    <property type="term" value="F:DNA binding"/>
    <property type="evidence" value="ECO:0007669"/>
    <property type="project" value="UniProtKB-KW"/>
</dbReference>
<dbReference type="SUPFAM" id="SSF53697">
    <property type="entry name" value="SIS domain"/>
    <property type="match status" value="1"/>
</dbReference>